<dbReference type="PROSITE" id="PS50097">
    <property type="entry name" value="BTB"/>
    <property type="match status" value="1"/>
</dbReference>
<dbReference type="InterPro" id="IPR000210">
    <property type="entry name" value="BTB/POZ_dom"/>
</dbReference>
<evidence type="ECO:0000256" key="3">
    <source>
        <dbReference type="ARBA" id="ARBA00023203"/>
    </source>
</evidence>
<dbReference type="Pfam" id="PF00651">
    <property type="entry name" value="BTB"/>
    <property type="match status" value="1"/>
</dbReference>
<dbReference type="InterPro" id="IPR011705">
    <property type="entry name" value="BACK"/>
</dbReference>
<dbReference type="PANTHER" id="PTHR24412">
    <property type="entry name" value="KELCH PROTEIN"/>
    <property type="match status" value="1"/>
</dbReference>
<evidence type="ECO:0000259" key="4">
    <source>
        <dbReference type="PROSITE" id="PS50097"/>
    </source>
</evidence>
<sequence length="316" mass="37081">MSHRYHNQRRRTRSSCLDENSADQLKIVNGIALYKNRNHWSNVCSVLKRFKKDSKFCDFQLKVDEKIFNVHRVVLSASSPYFEALFSNDLIEKESKFVEIKDISSKIFDVLLEYIYSGEVAINGDNVQELVSAANRLELTEIVSICCQYMNRQLDPINCIGILRFAEFLSCTSLRFDSKRYIERHFAEVIKEEEFFDLPKDLLKGFLRSEGLSIDNEFQVLEATVKWIIKDQSNRFQHFDELMDCVRIPVIPIKQLESFINNCNNEELRAKLELVLHSHKEAIETIEKNKKLNLIAINCHNSLVNNGFYEVRWQPR</sequence>
<evidence type="ECO:0000313" key="6">
    <source>
        <dbReference type="Proteomes" id="UP000759131"/>
    </source>
</evidence>
<feature type="non-terminal residue" evidence="5">
    <location>
        <position position="1"/>
    </location>
</feature>
<dbReference type="Proteomes" id="UP000759131">
    <property type="component" value="Unassembled WGS sequence"/>
</dbReference>
<evidence type="ECO:0000256" key="2">
    <source>
        <dbReference type="ARBA" id="ARBA00022737"/>
    </source>
</evidence>
<keyword evidence="1" id="KW-0880">Kelch repeat</keyword>
<dbReference type="SMART" id="SM00875">
    <property type="entry name" value="BACK"/>
    <property type="match status" value="1"/>
</dbReference>
<reference evidence="5" key="1">
    <citation type="submission" date="2020-11" db="EMBL/GenBank/DDBJ databases">
        <authorList>
            <person name="Tran Van P."/>
        </authorList>
    </citation>
    <scope>NUCLEOTIDE SEQUENCE</scope>
</reference>
<dbReference type="Gene3D" id="3.30.710.10">
    <property type="entry name" value="Potassium Channel Kv1.1, Chain A"/>
    <property type="match status" value="1"/>
</dbReference>
<dbReference type="FunFam" id="1.25.40.420:FF:000001">
    <property type="entry name" value="Kelch-like family member 12"/>
    <property type="match status" value="1"/>
</dbReference>
<keyword evidence="3" id="KW-0009">Actin-binding</keyword>
<accession>A0A7R9L7W5</accession>
<dbReference type="AlphaFoldDB" id="A0A7R9L7W5"/>
<dbReference type="Pfam" id="PF07707">
    <property type="entry name" value="BACK"/>
    <property type="match status" value="1"/>
</dbReference>
<evidence type="ECO:0000256" key="1">
    <source>
        <dbReference type="ARBA" id="ARBA00022441"/>
    </source>
</evidence>
<evidence type="ECO:0000313" key="5">
    <source>
        <dbReference type="EMBL" id="CAD7635423.1"/>
    </source>
</evidence>
<dbReference type="OrthoDB" id="6486384at2759"/>
<dbReference type="PANTHER" id="PTHR24412:SF35">
    <property type="entry name" value="ACTIN-BINDING PROTEIN IPP"/>
    <property type="match status" value="1"/>
</dbReference>
<keyword evidence="6" id="KW-1185">Reference proteome</keyword>
<dbReference type="InterPro" id="IPR011333">
    <property type="entry name" value="SKP1/BTB/POZ_sf"/>
</dbReference>
<protein>
    <recommendedName>
        <fullName evidence="4">BTB domain-containing protein</fullName>
    </recommendedName>
</protein>
<gene>
    <name evidence="5" type="ORF">OSB1V03_LOCUS15814</name>
</gene>
<dbReference type="SUPFAM" id="SSF54695">
    <property type="entry name" value="POZ domain"/>
    <property type="match status" value="1"/>
</dbReference>
<organism evidence="5">
    <name type="scientific">Medioppia subpectinata</name>
    <dbReference type="NCBI Taxonomy" id="1979941"/>
    <lineage>
        <taxon>Eukaryota</taxon>
        <taxon>Metazoa</taxon>
        <taxon>Ecdysozoa</taxon>
        <taxon>Arthropoda</taxon>
        <taxon>Chelicerata</taxon>
        <taxon>Arachnida</taxon>
        <taxon>Acari</taxon>
        <taxon>Acariformes</taxon>
        <taxon>Sarcoptiformes</taxon>
        <taxon>Oribatida</taxon>
        <taxon>Brachypylina</taxon>
        <taxon>Oppioidea</taxon>
        <taxon>Oppiidae</taxon>
        <taxon>Medioppia</taxon>
    </lineage>
</organism>
<dbReference type="Gene3D" id="1.25.40.420">
    <property type="match status" value="1"/>
</dbReference>
<proteinExistence type="predicted"/>
<dbReference type="EMBL" id="CAJPIZ010016836">
    <property type="protein sequence ID" value="CAG2115853.1"/>
    <property type="molecule type" value="Genomic_DNA"/>
</dbReference>
<feature type="domain" description="BTB" evidence="4">
    <location>
        <begin position="57"/>
        <end position="124"/>
    </location>
</feature>
<keyword evidence="2" id="KW-0677">Repeat</keyword>
<dbReference type="SMART" id="SM00225">
    <property type="entry name" value="BTB"/>
    <property type="match status" value="1"/>
</dbReference>
<name>A0A7R9L7W5_9ACAR</name>
<dbReference type="EMBL" id="OC871411">
    <property type="protein sequence ID" value="CAD7635423.1"/>
    <property type="molecule type" value="Genomic_DNA"/>
</dbReference>